<dbReference type="SMART" id="SM01131">
    <property type="entry name" value="DHHA2"/>
    <property type="match status" value="1"/>
</dbReference>
<comment type="cofactor">
    <cofactor evidence="1">
        <name>Mn(2+)</name>
        <dbReference type="ChEBI" id="CHEBI:29035"/>
    </cofactor>
</comment>
<dbReference type="Proteomes" id="UP000194903">
    <property type="component" value="Unassembled WGS sequence"/>
</dbReference>
<gene>
    <name evidence="10" type="ORF">CBW42_04385</name>
</gene>
<feature type="domain" description="CBS" evidence="9">
    <location>
        <begin position="76"/>
        <end position="139"/>
    </location>
</feature>
<dbReference type="EMBL" id="NHOC01000004">
    <property type="protein sequence ID" value="OUM20837.1"/>
    <property type="molecule type" value="Genomic_DNA"/>
</dbReference>
<dbReference type="InterPro" id="IPR038222">
    <property type="entry name" value="DHHA2_dom_sf"/>
</dbReference>
<name>A0A252F500_9FIRM</name>
<dbReference type="EC" id="3.6.1.1" evidence="2"/>
<dbReference type="InterPro" id="IPR004097">
    <property type="entry name" value="DHHA2"/>
</dbReference>
<evidence type="ECO:0000256" key="6">
    <source>
        <dbReference type="ARBA" id="ARBA00032535"/>
    </source>
</evidence>
<dbReference type="Gene3D" id="3.40.1390.20">
    <property type="entry name" value="HprK N-terminal domain-like"/>
    <property type="match status" value="1"/>
</dbReference>
<evidence type="ECO:0000256" key="7">
    <source>
        <dbReference type="ARBA" id="ARBA00047820"/>
    </source>
</evidence>
<evidence type="ECO:0000313" key="11">
    <source>
        <dbReference type="Proteomes" id="UP000194903"/>
    </source>
</evidence>
<dbReference type="SUPFAM" id="SSF64182">
    <property type="entry name" value="DHH phosphoesterases"/>
    <property type="match status" value="1"/>
</dbReference>
<keyword evidence="3" id="KW-0479">Metal-binding</keyword>
<evidence type="ECO:0000259" key="9">
    <source>
        <dbReference type="PROSITE" id="PS51371"/>
    </source>
</evidence>
<evidence type="ECO:0000256" key="4">
    <source>
        <dbReference type="ARBA" id="ARBA00022801"/>
    </source>
</evidence>
<dbReference type="OrthoDB" id="9766150at2"/>
<sequence>MGRKNKLQRTVNVIGHKNPDTDSICSAIAYAHLKNITTDREYEPRRAGEINQETAFVLNKFDMKPPRICLDVHAKVRDIDIRYIDGVDGQMTLRRAWETMRDQDITTLPITNSDNKLEGLITLKRLAMANMDSLDPHAVANAKTSVSNIVETLNGTLVTGSTDMRIDHGKIVIAAGSPEAMENMVDPGDIVLVANRYEAQLCAIELEAACLVVCMTPNIAKTIIKIAKEHNCTVISTPYDTYAASCLINQSIPICHPMARSMIMFQLSTPVEEARKIMGQVRHNYFPVVDKAGIYQGVISRRNLLNLQRKQLILVDHNEKTQCVDGFEDAEILEIIDHHRIGNLETNGPVYFRNQPVGCTATIVFQMYQEYNVEIEPNIAGILCSAILSDTLIFRSPTCTPQDEYAARQLASIAGVEVEALATEMFEAGENLEGKTAEQLLLQDYKIFVSGKTRFGVGQGSYVSEKNREAAKNMLSGYLESVLEHEDVDMVFYLVTNILDQSSEVLFAGKDAPEVLSRSFNRDVDTSKPLELPGLVSRKKQFIPAIINTLQNL</sequence>
<dbReference type="InterPro" id="IPR001667">
    <property type="entry name" value="DDH_dom"/>
</dbReference>
<reference evidence="10 11" key="1">
    <citation type="submission" date="2017-05" db="EMBL/GenBank/DDBJ databases">
        <title>Butyricicoccus porcorum sp. nov. a butyrate-producing bacterium from the swine intestinal tract.</title>
        <authorList>
            <person name="Trachsel J."/>
            <person name="Humphrey S."/>
            <person name="Allen H.K."/>
        </authorList>
    </citation>
    <scope>NUCLEOTIDE SEQUENCE [LARGE SCALE GENOMIC DNA]</scope>
    <source>
        <strain evidence="10">BB10</strain>
    </source>
</reference>
<dbReference type="Gene3D" id="3.90.1640.10">
    <property type="entry name" value="inorganic pyrophosphatase (n-terminal core)"/>
    <property type="match status" value="1"/>
</dbReference>
<dbReference type="InterPro" id="IPR046342">
    <property type="entry name" value="CBS_dom_sf"/>
</dbReference>
<keyword evidence="5" id="KW-0464">Manganese</keyword>
<dbReference type="PANTHER" id="PTHR12112">
    <property type="entry name" value="BNIP - RELATED"/>
    <property type="match status" value="1"/>
</dbReference>
<dbReference type="InterPro" id="IPR028979">
    <property type="entry name" value="Ser_kin/Pase_Hpr-like_N_sf"/>
</dbReference>
<dbReference type="SUPFAM" id="SSF75138">
    <property type="entry name" value="HprK N-terminal domain-like"/>
    <property type="match status" value="1"/>
</dbReference>
<keyword evidence="4" id="KW-0378">Hydrolase</keyword>
<dbReference type="Pfam" id="PF01368">
    <property type="entry name" value="DHH"/>
    <property type="match status" value="1"/>
</dbReference>
<evidence type="ECO:0000256" key="8">
    <source>
        <dbReference type="PROSITE-ProRule" id="PRU00703"/>
    </source>
</evidence>
<comment type="caution">
    <text evidence="10">The sequence shown here is derived from an EMBL/GenBank/DDBJ whole genome shotgun (WGS) entry which is preliminary data.</text>
</comment>
<keyword evidence="8" id="KW-0129">CBS domain</keyword>
<dbReference type="Pfam" id="PF02833">
    <property type="entry name" value="DHHA2"/>
    <property type="match status" value="1"/>
</dbReference>
<feature type="domain" description="CBS" evidence="9">
    <location>
        <begin position="258"/>
        <end position="314"/>
    </location>
</feature>
<keyword evidence="11" id="KW-1185">Reference proteome</keyword>
<evidence type="ECO:0000256" key="2">
    <source>
        <dbReference type="ARBA" id="ARBA00012146"/>
    </source>
</evidence>
<dbReference type="RefSeq" id="WP_087018152.1">
    <property type="nucleotide sequence ID" value="NZ_NHOC01000004.1"/>
</dbReference>
<comment type="catalytic activity">
    <reaction evidence="7">
        <text>diphosphate + H2O = 2 phosphate + H(+)</text>
        <dbReference type="Rhea" id="RHEA:24576"/>
        <dbReference type="ChEBI" id="CHEBI:15377"/>
        <dbReference type="ChEBI" id="CHEBI:15378"/>
        <dbReference type="ChEBI" id="CHEBI:33019"/>
        <dbReference type="ChEBI" id="CHEBI:43474"/>
        <dbReference type="EC" id="3.6.1.1"/>
    </reaction>
</comment>
<dbReference type="PANTHER" id="PTHR12112:SF22">
    <property type="entry name" value="MANGANESE-DEPENDENT INORGANIC PYROPHOSPHATASE-RELATED"/>
    <property type="match status" value="1"/>
</dbReference>
<protein>
    <recommendedName>
        <fullName evidence="2">inorganic diphosphatase</fullName>
        <ecNumber evidence="2">3.6.1.1</ecNumber>
    </recommendedName>
    <alternativeName>
        <fullName evidence="6">Pyrophosphate phospho-hydrolase</fullName>
    </alternativeName>
</protein>
<dbReference type="Gene3D" id="3.10.310.20">
    <property type="entry name" value="DHHA2 domain"/>
    <property type="match status" value="1"/>
</dbReference>
<dbReference type="Gene3D" id="3.10.580.10">
    <property type="entry name" value="CBS-domain"/>
    <property type="match status" value="1"/>
</dbReference>
<dbReference type="AlphaFoldDB" id="A0A252F500"/>
<evidence type="ECO:0000256" key="5">
    <source>
        <dbReference type="ARBA" id="ARBA00023211"/>
    </source>
</evidence>
<dbReference type="NCBIfam" id="NF011442">
    <property type="entry name" value="PRK14869.1-4"/>
    <property type="match status" value="1"/>
</dbReference>
<proteinExistence type="predicted"/>
<dbReference type="InterPro" id="IPR000644">
    <property type="entry name" value="CBS_dom"/>
</dbReference>
<organism evidence="10 11">
    <name type="scientific">Butyricicoccus porcorum</name>
    <dbReference type="NCBI Taxonomy" id="1945634"/>
    <lineage>
        <taxon>Bacteria</taxon>
        <taxon>Bacillati</taxon>
        <taxon>Bacillota</taxon>
        <taxon>Clostridia</taxon>
        <taxon>Eubacteriales</taxon>
        <taxon>Butyricicoccaceae</taxon>
        <taxon>Butyricicoccus</taxon>
    </lineage>
</organism>
<dbReference type="Pfam" id="PF07085">
    <property type="entry name" value="DRTGG"/>
    <property type="match status" value="1"/>
</dbReference>
<dbReference type="PROSITE" id="PS51371">
    <property type="entry name" value="CBS"/>
    <property type="match status" value="2"/>
</dbReference>
<dbReference type="GO" id="GO:0004427">
    <property type="term" value="F:inorganic diphosphate phosphatase activity"/>
    <property type="evidence" value="ECO:0007669"/>
    <property type="project" value="UniProtKB-EC"/>
</dbReference>
<accession>A0A252F500</accession>
<dbReference type="FunFam" id="3.90.1640.10:FF:000001">
    <property type="entry name" value="Probable manganese-dependent inorganic pyrophosphatase"/>
    <property type="match status" value="1"/>
</dbReference>
<dbReference type="InterPro" id="IPR010766">
    <property type="entry name" value="DRTGG"/>
</dbReference>
<evidence type="ECO:0000256" key="1">
    <source>
        <dbReference type="ARBA" id="ARBA00001936"/>
    </source>
</evidence>
<dbReference type="SMART" id="SM00116">
    <property type="entry name" value="CBS"/>
    <property type="match status" value="2"/>
</dbReference>
<dbReference type="Pfam" id="PF00571">
    <property type="entry name" value="CBS"/>
    <property type="match status" value="2"/>
</dbReference>
<dbReference type="GO" id="GO:0005737">
    <property type="term" value="C:cytoplasm"/>
    <property type="evidence" value="ECO:0007669"/>
    <property type="project" value="InterPro"/>
</dbReference>
<dbReference type="GO" id="GO:0046872">
    <property type="term" value="F:metal ion binding"/>
    <property type="evidence" value="ECO:0007669"/>
    <property type="project" value="UniProtKB-KW"/>
</dbReference>
<evidence type="ECO:0000313" key="10">
    <source>
        <dbReference type="EMBL" id="OUM20837.1"/>
    </source>
</evidence>
<evidence type="ECO:0000256" key="3">
    <source>
        <dbReference type="ARBA" id="ARBA00022723"/>
    </source>
</evidence>
<dbReference type="NCBIfam" id="NF011443">
    <property type="entry name" value="PRK14869.1-5"/>
    <property type="match status" value="1"/>
</dbReference>
<dbReference type="InterPro" id="IPR038763">
    <property type="entry name" value="DHH_sf"/>
</dbReference>
<dbReference type="SUPFAM" id="SSF54631">
    <property type="entry name" value="CBS-domain pair"/>
    <property type="match status" value="1"/>
</dbReference>